<dbReference type="Proteomes" id="UP000191153">
    <property type="component" value="Unassembled WGS sequence"/>
</dbReference>
<dbReference type="AlphaFoldDB" id="A0A1T4QNK1"/>
<evidence type="ECO:0000313" key="1">
    <source>
        <dbReference type="EMBL" id="SKA05197.1"/>
    </source>
</evidence>
<accession>A0A1T4QNK1</accession>
<dbReference type="STRING" id="180163.SAMN02745174_02386"/>
<evidence type="ECO:0000313" key="2">
    <source>
        <dbReference type="Proteomes" id="UP000191153"/>
    </source>
</evidence>
<gene>
    <name evidence="1" type="ORF">SAMN02745174_02386</name>
</gene>
<protein>
    <submittedName>
        <fullName evidence="1">Uncharacterized protein</fullName>
    </submittedName>
</protein>
<reference evidence="1 2" key="1">
    <citation type="submission" date="2017-02" db="EMBL/GenBank/DDBJ databases">
        <authorList>
            <person name="Peterson S.W."/>
        </authorList>
    </citation>
    <scope>NUCLEOTIDE SEQUENCE [LARGE SCALE GENOMIC DNA]</scope>
    <source>
        <strain evidence="1 2">ATCC 700028</strain>
    </source>
</reference>
<keyword evidence="2" id="KW-1185">Reference proteome</keyword>
<dbReference type="EMBL" id="FUWX01000027">
    <property type="protein sequence ID" value="SKA05197.1"/>
    <property type="molecule type" value="Genomic_DNA"/>
</dbReference>
<name>A0A1T4QNK1_9FUSO</name>
<proteinExistence type="predicted"/>
<organism evidence="1 2">
    <name type="scientific">Cetobacterium ceti</name>
    <dbReference type="NCBI Taxonomy" id="180163"/>
    <lineage>
        <taxon>Bacteria</taxon>
        <taxon>Fusobacteriati</taxon>
        <taxon>Fusobacteriota</taxon>
        <taxon>Fusobacteriia</taxon>
        <taxon>Fusobacteriales</taxon>
        <taxon>Fusobacteriaceae</taxon>
        <taxon>Cetobacterium</taxon>
    </lineage>
</organism>
<sequence>MAKLEIIVSSEEKALLRRKLLDKYRKLILNQGLYARENTFDRESFAKTVEKRDNGESLPLDFADYLGGTWTAFLDSIEKEIRVSESGFLKSERYKSMKIALEEFNVRNNNR</sequence>
<dbReference type="RefSeq" id="WP_078694812.1">
    <property type="nucleotide sequence ID" value="NZ_FUWX01000027.1"/>
</dbReference>